<dbReference type="EMBL" id="JAWRVI010000052">
    <property type="protein sequence ID" value="KAK4084210.1"/>
    <property type="molecule type" value="Genomic_DNA"/>
</dbReference>
<reference evidence="3" key="1">
    <citation type="submission" date="2015-05" db="EMBL/GenBank/DDBJ databases">
        <authorList>
            <person name="Wang D.B."/>
            <person name="Wang M."/>
        </authorList>
    </citation>
    <scope>NUCLEOTIDE SEQUENCE</scope>
    <source>
        <strain evidence="3">36-1</strain>
    </source>
</reference>
<evidence type="ECO:0000313" key="4">
    <source>
        <dbReference type="Proteomes" id="UP000245956"/>
    </source>
</evidence>
<gene>
    <name evidence="3" type="ORF">PCL_10667</name>
    <name evidence="2" type="ORF">Purlil1_10393</name>
</gene>
<protein>
    <submittedName>
        <fullName evidence="3">Uncharacterized protein</fullName>
    </submittedName>
</protein>
<organism evidence="3 4">
    <name type="scientific">Purpureocillium lilacinum</name>
    <name type="common">Paecilomyces lilacinus</name>
    <dbReference type="NCBI Taxonomy" id="33203"/>
    <lineage>
        <taxon>Eukaryota</taxon>
        <taxon>Fungi</taxon>
        <taxon>Dikarya</taxon>
        <taxon>Ascomycota</taxon>
        <taxon>Pezizomycotina</taxon>
        <taxon>Sordariomycetes</taxon>
        <taxon>Hypocreomycetidae</taxon>
        <taxon>Hypocreales</taxon>
        <taxon>Ophiocordycipitaceae</taxon>
        <taxon>Purpureocillium</taxon>
    </lineage>
</organism>
<evidence type="ECO:0000313" key="5">
    <source>
        <dbReference type="Proteomes" id="UP001287286"/>
    </source>
</evidence>
<dbReference type="EMBL" id="LCWV01000006">
    <property type="protein sequence ID" value="PWI72044.1"/>
    <property type="molecule type" value="Genomic_DNA"/>
</dbReference>
<evidence type="ECO:0000313" key="3">
    <source>
        <dbReference type="EMBL" id="PWI72044.1"/>
    </source>
</evidence>
<dbReference type="AlphaFoldDB" id="A0A2U3EBY8"/>
<sequence length="101" mass="10801">MPLDLSGESGRLALRARDDDDGSVLNVEQSTAEHGRRRPRTTTTPRHRDAPDSPSPSLPPTRWLAFALLWGLWGGPPEASVRGRDAASTSGARPPAPAHGM</sequence>
<dbReference type="Proteomes" id="UP001287286">
    <property type="component" value="Unassembled WGS sequence"/>
</dbReference>
<reference evidence="3 4" key="2">
    <citation type="journal article" date="2016" name="Front. Microbiol.">
        <title>Genome and transcriptome sequences reveal the specific parasitism of the nematophagous Purpureocillium lilacinum 36-1.</title>
        <authorList>
            <person name="Xie J."/>
            <person name="Li S."/>
            <person name="Mo C."/>
            <person name="Xiao X."/>
            <person name="Peng D."/>
            <person name="Wang G."/>
            <person name="Xiao Y."/>
        </authorList>
    </citation>
    <scope>NUCLEOTIDE SEQUENCE [LARGE SCALE GENOMIC DNA]</scope>
    <source>
        <strain evidence="3 4">36-1</strain>
    </source>
</reference>
<reference evidence="2" key="3">
    <citation type="submission" date="2023-11" db="EMBL/GenBank/DDBJ databases">
        <authorList>
            <person name="Beijen E."/>
            <person name="Ohm R.A."/>
        </authorList>
    </citation>
    <scope>NUCLEOTIDE SEQUENCE</scope>
    <source>
        <strain evidence="2">CBS 150709</strain>
    </source>
</reference>
<feature type="region of interest" description="Disordered" evidence="1">
    <location>
        <begin position="77"/>
        <end position="101"/>
    </location>
</feature>
<proteinExistence type="predicted"/>
<evidence type="ECO:0000313" key="2">
    <source>
        <dbReference type="EMBL" id="KAK4084210.1"/>
    </source>
</evidence>
<accession>A0A2U3EBY8</accession>
<dbReference type="Proteomes" id="UP000245956">
    <property type="component" value="Unassembled WGS sequence"/>
</dbReference>
<evidence type="ECO:0000256" key="1">
    <source>
        <dbReference type="SAM" id="MobiDB-lite"/>
    </source>
</evidence>
<comment type="caution">
    <text evidence="3">The sequence shown here is derived from an EMBL/GenBank/DDBJ whole genome shotgun (WGS) entry which is preliminary data.</text>
</comment>
<feature type="region of interest" description="Disordered" evidence="1">
    <location>
        <begin position="1"/>
        <end position="60"/>
    </location>
</feature>
<keyword evidence="5" id="KW-1185">Reference proteome</keyword>
<name>A0A2U3EBY8_PURLI</name>
<reference evidence="2 5" key="4">
    <citation type="journal article" date="2024" name="Microbiol. Resour. Announc.">
        <title>Genome annotations for the ascomycete fungi Trichoderma harzianum, Trichoderma aggressivum, and Purpureocillium lilacinum.</title>
        <authorList>
            <person name="Beijen E.P.W."/>
            <person name="Ohm R.A."/>
        </authorList>
    </citation>
    <scope>NUCLEOTIDE SEQUENCE [LARGE SCALE GENOMIC DNA]</scope>
    <source>
        <strain evidence="2 5">CBS 150709</strain>
    </source>
</reference>